<evidence type="ECO:0000256" key="2">
    <source>
        <dbReference type="SAM" id="SignalP"/>
    </source>
</evidence>
<dbReference type="AlphaFoldDB" id="A0A1G7RER4"/>
<dbReference type="Pfam" id="PF07833">
    <property type="entry name" value="Cu_amine_oxidN1"/>
    <property type="match status" value="1"/>
</dbReference>
<dbReference type="STRING" id="670482.SAMN04488542_12578"/>
<dbReference type="InterPro" id="IPR013783">
    <property type="entry name" value="Ig-like_fold"/>
</dbReference>
<gene>
    <name evidence="4" type="ORF">SAMN04488542_12578</name>
</gene>
<dbReference type="RefSeq" id="WP_091234149.1">
    <property type="nucleotide sequence ID" value="NZ_FNBG01000025.1"/>
</dbReference>
<feature type="domain" description="Copper amine oxidase-like N-terminal" evidence="3">
    <location>
        <begin position="146"/>
        <end position="238"/>
    </location>
</feature>
<feature type="chain" id="PRO_5011472215" evidence="2">
    <location>
        <begin position="26"/>
        <end position="741"/>
    </location>
</feature>
<evidence type="ECO:0000256" key="1">
    <source>
        <dbReference type="SAM" id="MobiDB-lite"/>
    </source>
</evidence>
<proteinExistence type="predicted"/>
<sequence length="741" mass="81530">MKFKNMVVATVLAVSQVAMVLPASAEEAVQNTNQSNQATMNSSDQTITSSNPANQNQSGNGVTEGVTSPDSQVQEQAPTDTVDGITPVEGEGTDNGNTVNPVAEPVTPVNTDTTVNSGNNQLILMMNSNKMYQNGKEYIAGYPMEVKNGVSYISIRAIVERAGFNLTFDNKTKETIIKRGSDELRFKTASSSYKVNGVTKTMKGSSYVVKNNFMVPLTAITSALNITYSVDQPAKKVIVNLSINPVASFKVGNTEIVAGETNVQYIPSSYSPTGLEIVNEEWIGREDVFSTPGSYTVTYRVQDSSGQWSNPYSLTINVVKPHTPPVANFMTNKDTYKMGELITYSDFSTDEVEITNRQWENKQLAFFTPGPTTIRLTVTNKFGLTSTIERTITITNETLYNRDDFYKLYTPVGDKFAFDGTTVPSWEKVNYSFSSEASTLIRSNSPETVYSEGVVYRESANGNTRFMIHHVNSTGKNVKMYVIATNNNSETTRLTQTSLGFAGPNQYATGVGKASVDRYYESLQTGSKYKDMWIAPGESKLILTDLSAIAMKNGDVISLFSDMYSDRTLKYTVIMIDANKDPFTTLPYLTNLLEDIHNRGTYTEATRVIEYSDLVGETPVRLMLGDNSKDPFLIGTDGVNKNSYKVNAGNFGVVYRIKLYRVAPNTLVTFNPRGGRYYGSIMVNGNIVQMSTSGSLSAPNEQSVLYRTGDREQTLELLFTAAPASNLSVNLLLQSLPEYKN</sequence>
<dbReference type="InterPro" id="IPR036582">
    <property type="entry name" value="Mao_N_sf"/>
</dbReference>
<dbReference type="Gene3D" id="2.60.40.10">
    <property type="entry name" value="Immunoglobulins"/>
    <property type="match status" value="1"/>
</dbReference>
<keyword evidence="2" id="KW-0732">Signal</keyword>
<evidence type="ECO:0000313" key="4">
    <source>
        <dbReference type="EMBL" id="SDG08540.1"/>
    </source>
</evidence>
<keyword evidence="5" id="KW-1185">Reference proteome</keyword>
<accession>A0A1G7RER4</accession>
<dbReference type="InterPro" id="IPR012854">
    <property type="entry name" value="Cu_amine_oxidase-like_N"/>
</dbReference>
<evidence type="ECO:0000259" key="3">
    <source>
        <dbReference type="Pfam" id="PF07833"/>
    </source>
</evidence>
<dbReference type="Gene3D" id="3.30.457.10">
    <property type="entry name" value="Copper amine oxidase-like, N-terminal domain"/>
    <property type="match status" value="1"/>
</dbReference>
<dbReference type="InterPro" id="IPR035986">
    <property type="entry name" value="PKD_dom_sf"/>
</dbReference>
<organism evidence="4 5">
    <name type="scientific">Fontibacillus panacisegetis</name>
    <dbReference type="NCBI Taxonomy" id="670482"/>
    <lineage>
        <taxon>Bacteria</taxon>
        <taxon>Bacillati</taxon>
        <taxon>Bacillota</taxon>
        <taxon>Bacilli</taxon>
        <taxon>Bacillales</taxon>
        <taxon>Paenibacillaceae</taxon>
        <taxon>Fontibacillus</taxon>
    </lineage>
</organism>
<dbReference type="SUPFAM" id="SSF49299">
    <property type="entry name" value="PKD domain"/>
    <property type="match status" value="2"/>
</dbReference>
<name>A0A1G7RER4_9BACL</name>
<feature type="region of interest" description="Disordered" evidence="1">
    <location>
        <begin position="31"/>
        <end position="110"/>
    </location>
</feature>
<feature type="signal peptide" evidence="2">
    <location>
        <begin position="1"/>
        <end position="25"/>
    </location>
</feature>
<dbReference type="Proteomes" id="UP000198972">
    <property type="component" value="Unassembled WGS sequence"/>
</dbReference>
<dbReference type="SUPFAM" id="SSF55383">
    <property type="entry name" value="Copper amine oxidase, domain N"/>
    <property type="match status" value="2"/>
</dbReference>
<feature type="compositionally biased region" description="Polar residues" evidence="1">
    <location>
        <begin position="31"/>
        <end position="79"/>
    </location>
</feature>
<dbReference type="EMBL" id="FNBG01000025">
    <property type="protein sequence ID" value="SDG08540.1"/>
    <property type="molecule type" value="Genomic_DNA"/>
</dbReference>
<protein>
    <submittedName>
        <fullName evidence="4">Copper amine oxidase N-terminal domain-containing protein</fullName>
    </submittedName>
</protein>
<evidence type="ECO:0000313" key="5">
    <source>
        <dbReference type="Proteomes" id="UP000198972"/>
    </source>
</evidence>
<dbReference type="OrthoDB" id="25008at2"/>
<reference evidence="4 5" key="1">
    <citation type="submission" date="2016-10" db="EMBL/GenBank/DDBJ databases">
        <authorList>
            <person name="de Groot N.N."/>
        </authorList>
    </citation>
    <scope>NUCLEOTIDE SEQUENCE [LARGE SCALE GENOMIC DNA]</scope>
    <source>
        <strain evidence="4 5">DSM 28129</strain>
    </source>
</reference>